<feature type="compositionally biased region" description="Basic and acidic residues" evidence="7">
    <location>
        <begin position="618"/>
        <end position="628"/>
    </location>
</feature>
<dbReference type="InterPro" id="IPR036431">
    <property type="entry name" value="ARID_dom_sf"/>
</dbReference>
<feature type="compositionally biased region" description="Basic and acidic residues" evidence="7">
    <location>
        <begin position="486"/>
        <end position="496"/>
    </location>
</feature>
<dbReference type="AlphaFoldDB" id="A0A8C5A2P3"/>
<feature type="compositionally biased region" description="Basic residues" evidence="7">
    <location>
        <begin position="1157"/>
        <end position="1168"/>
    </location>
</feature>
<dbReference type="GO" id="GO:0005634">
    <property type="term" value="C:nucleus"/>
    <property type="evidence" value="ECO:0007669"/>
    <property type="project" value="UniProtKB-SubCell"/>
</dbReference>
<feature type="compositionally biased region" description="Basic and acidic residues" evidence="7">
    <location>
        <begin position="516"/>
        <end position="536"/>
    </location>
</feature>
<gene>
    <name evidence="9" type="primary">arid5b</name>
</gene>
<accession>A0A8C5A2P3</accession>
<dbReference type="Gene3D" id="2.30.30.490">
    <property type="match status" value="1"/>
</dbReference>
<dbReference type="SMART" id="SM01014">
    <property type="entry name" value="ARID"/>
    <property type="match status" value="1"/>
</dbReference>
<dbReference type="SUPFAM" id="SSF46774">
    <property type="entry name" value="ARID-like"/>
    <property type="match status" value="1"/>
</dbReference>
<dbReference type="GO" id="GO:0006357">
    <property type="term" value="P:regulation of transcription by RNA polymerase II"/>
    <property type="evidence" value="ECO:0007669"/>
    <property type="project" value="TreeGrafter"/>
</dbReference>
<feature type="compositionally biased region" description="Gly residues" evidence="7">
    <location>
        <begin position="786"/>
        <end position="795"/>
    </location>
</feature>
<dbReference type="InterPro" id="IPR001606">
    <property type="entry name" value="ARID_dom"/>
</dbReference>
<keyword evidence="2" id="KW-0805">Transcription regulation</keyword>
<dbReference type="InterPro" id="IPR043151">
    <property type="entry name" value="BAH_sf"/>
</dbReference>
<feature type="compositionally biased region" description="Basic and acidic residues" evidence="7">
    <location>
        <begin position="333"/>
        <end position="368"/>
    </location>
</feature>
<feature type="region of interest" description="Disordered" evidence="7">
    <location>
        <begin position="824"/>
        <end position="898"/>
    </location>
</feature>
<dbReference type="Proteomes" id="UP000694546">
    <property type="component" value="Chromosome 15"/>
</dbReference>
<feature type="compositionally biased region" description="Basic and acidic residues" evidence="7">
    <location>
        <begin position="1099"/>
        <end position="1110"/>
    </location>
</feature>
<feature type="compositionally biased region" description="Pro residues" evidence="7">
    <location>
        <begin position="756"/>
        <end position="774"/>
    </location>
</feature>
<feature type="region of interest" description="Disordered" evidence="7">
    <location>
        <begin position="251"/>
        <end position="380"/>
    </location>
</feature>
<dbReference type="KEGG" id="gmh:115559997"/>
<feature type="domain" description="ARID" evidence="8">
    <location>
        <begin position="381"/>
        <end position="473"/>
    </location>
</feature>
<dbReference type="FunFam" id="1.10.150.60:FF:000004">
    <property type="entry name" value="AT-rich interactive domain-containing protein 5B"/>
    <property type="match status" value="1"/>
</dbReference>
<keyword evidence="3" id="KW-0238">DNA-binding</keyword>
<feature type="region of interest" description="Disordered" evidence="7">
    <location>
        <begin position="1020"/>
        <end position="1169"/>
    </location>
</feature>
<evidence type="ECO:0000256" key="7">
    <source>
        <dbReference type="SAM" id="MobiDB-lite"/>
    </source>
</evidence>
<feature type="compositionally biased region" description="Acidic residues" evidence="7">
    <location>
        <begin position="369"/>
        <end position="380"/>
    </location>
</feature>
<evidence type="ECO:0000256" key="2">
    <source>
        <dbReference type="ARBA" id="ARBA00023015"/>
    </source>
</evidence>
<comment type="subcellular location">
    <subcellularLocation>
        <location evidence="1">Nucleus</location>
    </subcellularLocation>
</comment>
<dbReference type="Ensembl" id="ENSGMOT00000067186.1">
    <property type="protein sequence ID" value="ENSGMOP00000025720.1"/>
    <property type="gene ID" value="ENSGMOG00000032937.1"/>
</dbReference>
<feature type="region of interest" description="Disordered" evidence="7">
    <location>
        <begin position="603"/>
        <end position="633"/>
    </location>
</feature>
<evidence type="ECO:0000259" key="8">
    <source>
        <dbReference type="PROSITE" id="PS51011"/>
    </source>
</evidence>
<protein>
    <recommendedName>
        <fullName evidence="8">ARID domain-containing protein</fullName>
    </recommendedName>
</protein>
<evidence type="ECO:0000256" key="4">
    <source>
        <dbReference type="ARBA" id="ARBA00023159"/>
    </source>
</evidence>
<evidence type="ECO:0000313" key="9">
    <source>
        <dbReference type="Ensembl" id="ENSGMOP00000025720.1"/>
    </source>
</evidence>
<dbReference type="GO" id="GO:0000976">
    <property type="term" value="F:transcription cis-regulatory region binding"/>
    <property type="evidence" value="ECO:0007669"/>
    <property type="project" value="TreeGrafter"/>
</dbReference>
<dbReference type="GeneID" id="115559997"/>
<proteinExistence type="predicted"/>
<dbReference type="OMA" id="PNCKTVP"/>
<evidence type="ECO:0000256" key="3">
    <source>
        <dbReference type="ARBA" id="ARBA00023125"/>
    </source>
</evidence>
<feature type="compositionally biased region" description="Basic and acidic residues" evidence="7">
    <location>
        <begin position="663"/>
        <end position="674"/>
    </location>
</feature>
<feature type="compositionally biased region" description="Pro residues" evidence="7">
    <location>
        <begin position="863"/>
        <end position="875"/>
    </location>
</feature>
<dbReference type="PANTHER" id="PTHR13964">
    <property type="entry name" value="RBP-RELATED"/>
    <property type="match status" value="1"/>
</dbReference>
<feature type="compositionally biased region" description="Basic and acidic residues" evidence="7">
    <location>
        <begin position="702"/>
        <end position="715"/>
    </location>
</feature>
<dbReference type="PANTHER" id="PTHR13964:SF37">
    <property type="entry name" value="AT-RICH INTERACTIVE DOMAIN-CONTAINING PROTEIN 5B"/>
    <property type="match status" value="1"/>
</dbReference>
<keyword evidence="6" id="KW-0539">Nucleus</keyword>
<organism evidence="9 10">
    <name type="scientific">Gadus morhua</name>
    <name type="common">Atlantic cod</name>
    <dbReference type="NCBI Taxonomy" id="8049"/>
    <lineage>
        <taxon>Eukaryota</taxon>
        <taxon>Metazoa</taxon>
        <taxon>Chordata</taxon>
        <taxon>Craniata</taxon>
        <taxon>Vertebrata</taxon>
        <taxon>Euteleostomi</taxon>
        <taxon>Actinopterygii</taxon>
        <taxon>Neopterygii</taxon>
        <taxon>Teleostei</taxon>
        <taxon>Neoteleostei</taxon>
        <taxon>Acanthomorphata</taxon>
        <taxon>Zeiogadaria</taxon>
        <taxon>Gadariae</taxon>
        <taxon>Gadiformes</taxon>
        <taxon>Gadoidei</taxon>
        <taxon>Gadidae</taxon>
        <taxon>Gadus</taxon>
    </lineage>
</organism>
<dbReference type="OrthoDB" id="1938591at2759"/>
<evidence type="ECO:0000313" key="10">
    <source>
        <dbReference type="Proteomes" id="UP000694546"/>
    </source>
</evidence>
<dbReference type="GeneTree" id="ENSGT00940000163584"/>
<name>A0A8C5A2P3_GADMO</name>
<feature type="region of interest" description="Disordered" evidence="7">
    <location>
        <begin position="653"/>
        <end position="720"/>
    </location>
</feature>
<feature type="compositionally biased region" description="Low complexity" evidence="7">
    <location>
        <begin position="272"/>
        <end position="286"/>
    </location>
</feature>
<feature type="region of interest" description="Disordered" evidence="7">
    <location>
        <begin position="476"/>
        <end position="545"/>
    </location>
</feature>
<sequence length="1244" mass="136508">MEPDSLKWVGSSCGLHGPYIFYKAFKCHSLDGKPRILSLGDFFLVRCKPGDPICIAELQLLWEERTSKQLLSSSKLYFLPEDTPKGRSASHGEHEVIAVSEKVIVRLDDLVKWTVPDAAGWVRGQHAQPLKAAALRELGRNGQREALHRYRESTLTSGLSFRDIQRERAQLGQEEDGSKVLVLSYPQYCRYRSVLARLRDQPSSSGLLVDHTVLALGGIAALGGDTRVLYCRDTFEHPVLLQNESICDEFAPNLKGRPRKKKLSVSQRRDSQSQGQGSMPGSTQGSAPVASQEPCSPSSKKNPAKLKPSSKAAGSDSRISSAARPKVNVQARRSSEEERERGKEKDREKEKEKEERREKKAEKKKQEAEAEAEAEVEEENSAEEQAFLVALYKYMKERDTPIERIPFLGFKQINLWTMFQAAQKLGGYELITVRRQWKHVYDELGGNPSSTSAATCTRRHYERLLLPYERNLKGQSDTPLPLVKAKKQEGSKDKAAAARAKGSGAKKSKGSHNPKQGREKREKEDETEKCKEKLQDYDETEESGELAACARQEEGHLKEDPAVMEEEELHFILKKEESLVAADPRPAPSFKESGECRAIRAGIDAPPRRLSSPPPAILHEKLPSELRPEPGTVAVLNPPPYLAHRWDHPNKAAVRAGLPEPAARGRDGGAEGHGGRVGKVLPMFKQPAADRQSGDASGPDSLPEKRDYGVPRSEVHLSPPQLTAYCSAGQGVMSPLAKKKLLSQVCDTNPFSYTPPSAPLPPPALPLPLPPPSFPTSERDRERRAGAGGEAGGVRPGDVTHAPRVSDVPPEVATVFRPSVIQHAQSAKPLHPAAGGDQAERNPLGELSGPYACRTNHHLQPQVSPPWQPYLPQPPAQNGAEKPGEKLLHGGPPAPSPSHNPGYVADCYSSPHLHSLYRQTENCLSHDRMAGQKRGHYVRDGEGREGFVCSGVGLECEGLAFRSHYGDRTQTHGDGRHTDDQPRDFTIAKPLSQRLSSFSKPPPFCSLQYPIMHQGGLDSHPKACRVPPMTVSSPKPQGGSPDPSPPCFPGGGGKASPDAPHTSPCRPPSKRSLGEAENEGAPDRKVRVVTPMHPAGPLRRGDPEDLKPAEPAHAGHLNTHLPEGHPATAYPSPLYPGMYVSARPQDGLHHQQQQQQHHPHHHHHHHHPGLQYLKSQTAVSPLVPPMAFHSMLFHRQLLATGPSPHHFYRHPGGAALYGDLLHHLYPLSTLPPPQLSSVHPSTRL</sequence>
<evidence type="ECO:0000256" key="5">
    <source>
        <dbReference type="ARBA" id="ARBA00023163"/>
    </source>
</evidence>
<dbReference type="CTD" id="84159"/>
<reference evidence="9" key="2">
    <citation type="submission" date="2025-09" db="UniProtKB">
        <authorList>
            <consortium name="Ensembl"/>
        </authorList>
    </citation>
    <scope>IDENTIFICATION</scope>
</reference>
<dbReference type="CDD" id="cd16869">
    <property type="entry name" value="ARID_ARID5"/>
    <property type="match status" value="1"/>
</dbReference>
<keyword evidence="4" id="KW-0010">Activator</keyword>
<dbReference type="Pfam" id="PF01388">
    <property type="entry name" value="ARID"/>
    <property type="match status" value="1"/>
</dbReference>
<dbReference type="PROSITE" id="PS51011">
    <property type="entry name" value="ARID"/>
    <property type="match status" value="1"/>
</dbReference>
<dbReference type="SMART" id="SM00501">
    <property type="entry name" value="BRIGHT"/>
    <property type="match status" value="1"/>
</dbReference>
<keyword evidence="10" id="KW-1185">Reference proteome</keyword>
<keyword evidence="5" id="KW-0804">Transcription</keyword>
<reference evidence="9" key="1">
    <citation type="submission" date="2025-08" db="UniProtKB">
        <authorList>
            <consortium name="Ensembl"/>
        </authorList>
    </citation>
    <scope>IDENTIFICATION</scope>
</reference>
<dbReference type="InterPro" id="IPR051232">
    <property type="entry name" value="ARID/SWI1_ChromRemod"/>
</dbReference>
<dbReference type="Gene3D" id="1.10.150.60">
    <property type="entry name" value="ARID DNA-binding domain"/>
    <property type="match status" value="1"/>
</dbReference>
<feature type="region of interest" description="Disordered" evidence="7">
    <location>
        <begin position="747"/>
        <end position="809"/>
    </location>
</feature>
<dbReference type="RefSeq" id="XP_030235114.1">
    <property type="nucleotide sequence ID" value="XM_030379254.1"/>
</dbReference>
<evidence type="ECO:0000256" key="6">
    <source>
        <dbReference type="ARBA" id="ARBA00023242"/>
    </source>
</evidence>
<evidence type="ECO:0000256" key="1">
    <source>
        <dbReference type="ARBA" id="ARBA00004123"/>
    </source>
</evidence>